<comment type="caution">
    <text evidence="2">The sequence shown here is derived from an EMBL/GenBank/DDBJ whole genome shotgun (WGS) entry which is preliminary data.</text>
</comment>
<accession>A0A4R6BSD7</accession>
<dbReference type="InterPro" id="IPR014960">
    <property type="entry name" value="DUF1828"/>
</dbReference>
<gene>
    <name evidence="2" type="ORF">ERX29_09830</name>
</gene>
<organism evidence="2 3">
    <name type="scientific">Macrococcus lamae</name>
    <dbReference type="NCBI Taxonomy" id="198484"/>
    <lineage>
        <taxon>Bacteria</taxon>
        <taxon>Bacillati</taxon>
        <taxon>Bacillota</taxon>
        <taxon>Bacilli</taxon>
        <taxon>Bacillales</taxon>
        <taxon>Staphylococcaceae</taxon>
        <taxon>Macrococcus</taxon>
    </lineage>
</organism>
<evidence type="ECO:0000259" key="1">
    <source>
        <dbReference type="Pfam" id="PF08861"/>
    </source>
</evidence>
<dbReference type="OrthoDB" id="1321863at2"/>
<dbReference type="Pfam" id="PF08861">
    <property type="entry name" value="DUF1828"/>
    <property type="match status" value="1"/>
</dbReference>
<sequence length="68" mass="8244">MKNIDQLMNDYFLFLKNKSSINYLNEVVEIETPFRNHINDYIRIYVEPLENNQFRLSDDGQTLNELEM</sequence>
<keyword evidence="3" id="KW-1185">Reference proteome</keyword>
<evidence type="ECO:0000313" key="3">
    <source>
        <dbReference type="Proteomes" id="UP000294802"/>
    </source>
</evidence>
<dbReference type="Proteomes" id="UP000294802">
    <property type="component" value="Unassembled WGS sequence"/>
</dbReference>
<proteinExistence type="predicted"/>
<reference evidence="2 3" key="1">
    <citation type="submission" date="2019-01" db="EMBL/GenBank/DDBJ databases">
        <title>Draft genome sequences of the type strains of six Macrococcus species.</title>
        <authorList>
            <person name="Mazhar S."/>
            <person name="Altermann E."/>
            <person name="Hill C."/>
            <person name="Mcauliffe O."/>
        </authorList>
    </citation>
    <scope>NUCLEOTIDE SEQUENCE [LARGE SCALE GENOMIC DNA]</scope>
    <source>
        <strain evidence="2 3">CCM4815</strain>
    </source>
</reference>
<name>A0A4R6BSD7_9STAP</name>
<protein>
    <submittedName>
        <fullName evidence="2">DUF1828 domain-containing protein</fullName>
    </submittedName>
</protein>
<dbReference type="EMBL" id="SCWB01000019">
    <property type="protein sequence ID" value="TDM06999.1"/>
    <property type="molecule type" value="Genomic_DNA"/>
</dbReference>
<dbReference type="AlphaFoldDB" id="A0A4R6BSD7"/>
<evidence type="ECO:0000313" key="2">
    <source>
        <dbReference type="EMBL" id="TDM06999.1"/>
    </source>
</evidence>
<feature type="domain" description="DUF1828" evidence="1">
    <location>
        <begin position="32"/>
        <end position="67"/>
    </location>
</feature>